<sequence>MSLHLIFQLKLLKIPFYGNFSLISNILQFANKGVLFNSWELIIFKLNIIFKILIRILSPPFTNKDVKKFFTWIKKTIVRD</sequence>
<dbReference type="AlphaFoldDB" id="A0A3M7PNE1"/>
<evidence type="ECO:0000313" key="1">
    <source>
        <dbReference type="EMBL" id="RNA00251.1"/>
    </source>
</evidence>
<gene>
    <name evidence="1" type="ORF">BpHYR1_022024</name>
</gene>
<comment type="caution">
    <text evidence="1">The sequence shown here is derived from an EMBL/GenBank/DDBJ whole genome shotgun (WGS) entry which is preliminary data.</text>
</comment>
<evidence type="ECO:0000313" key="2">
    <source>
        <dbReference type="Proteomes" id="UP000276133"/>
    </source>
</evidence>
<protein>
    <submittedName>
        <fullName evidence="1">Uncharacterized protein</fullName>
    </submittedName>
</protein>
<reference evidence="1 2" key="1">
    <citation type="journal article" date="2018" name="Sci. Rep.">
        <title>Genomic signatures of local adaptation to the degree of environmental predictability in rotifers.</title>
        <authorList>
            <person name="Franch-Gras L."/>
            <person name="Hahn C."/>
            <person name="Garcia-Roger E.M."/>
            <person name="Carmona M.J."/>
            <person name="Serra M."/>
            <person name="Gomez A."/>
        </authorList>
    </citation>
    <scope>NUCLEOTIDE SEQUENCE [LARGE SCALE GENOMIC DNA]</scope>
    <source>
        <strain evidence="1">HYR1</strain>
    </source>
</reference>
<accession>A0A3M7PNE1</accession>
<organism evidence="1 2">
    <name type="scientific">Brachionus plicatilis</name>
    <name type="common">Marine rotifer</name>
    <name type="synonym">Brachionus muelleri</name>
    <dbReference type="NCBI Taxonomy" id="10195"/>
    <lineage>
        <taxon>Eukaryota</taxon>
        <taxon>Metazoa</taxon>
        <taxon>Spiralia</taxon>
        <taxon>Gnathifera</taxon>
        <taxon>Rotifera</taxon>
        <taxon>Eurotatoria</taxon>
        <taxon>Monogononta</taxon>
        <taxon>Pseudotrocha</taxon>
        <taxon>Ploima</taxon>
        <taxon>Brachionidae</taxon>
        <taxon>Brachionus</taxon>
    </lineage>
</organism>
<name>A0A3M7PNE1_BRAPC</name>
<dbReference type="Proteomes" id="UP000276133">
    <property type="component" value="Unassembled WGS sequence"/>
</dbReference>
<dbReference type="EMBL" id="REGN01009851">
    <property type="protein sequence ID" value="RNA00251.1"/>
    <property type="molecule type" value="Genomic_DNA"/>
</dbReference>
<proteinExistence type="predicted"/>
<keyword evidence="2" id="KW-1185">Reference proteome</keyword>